<dbReference type="EMBL" id="SGWV01000011">
    <property type="protein sequence ID" value="RZS52231.1"/>
    <property type="molecule type" value="Genomic_DNA"/>
</dbReference>
<dbReference type="Pfam" id="PF05137">
    <property type="entry name" value="PilN"/>
    <property type="match status" value="1"/>
</dbReference>
<keyword evidence="2" id="KW-0812">Transmembrane</keyword>
<proteinExistence type="predicted"/>
<keyword evidence="2" id="KW-0472">Membrane</keyword>
<accession>A0A4Q7LE56</accession>
<evidence type="ECO:0000256" key="2">
    <source>
        <dbReference type="SAM" id="Phobius"/>
    </source>
</evidence>
<evidence type="ECO:0000313" key="4">
    <source>
        <dbReference type="Proteomes" id="UP000293433"/>
    </source>
</evidence>
<keyword evidence="2" id="KW-1133">Transmembrane helix</keyword>
<sequence>MSTQHLNLLSADLRRQRPWATLQQGVVLLGAIAVLCLAAVPALKLAGRHERAEMARLQTELAQQREQIQQRLAAVPPDSADAHDALTRRWQALRQQAASRVQVRQILDGGSAGRTDGHAALLLALARQADPAVWLTGVTVGPDGRSLELTGRMADPAAMPGYLERLRREPLLQGRTFAQLQLRRLGADGSEPEAAGLTEFVLRSSLLPIATGSAGVAPPATRATP</sequence>
<comment type="caution">
    <text evidence="3">The sequence shown here is derived from an EMBL/GenBank/DDBJ whole genome shotgun (WGS) entry which is preliminary data.</text>
</comment>
<reference evidence="3 4" key="1">
    <citation type="submission" date="2019-02" db="EMBL/GenBank/DDBJ databases">
        <title>Genomic Encyclopedia of Type Strains, Phase IV (KMG-IV): sequencing the most valuable type-strain genomes for metagenomic binning, comparative biology and taxonomic classification.</title>
        <authorList>
            <person name="Goeker M."/>
        </authorList>
    </citation>
    <scope>NUCLEOTIDE SEQUENCE [LARGE SCALE GENOMIC DNA]</scope>
    <source>
        <strain evidence="3 4">DSM 10617</strain>
    </source>
</reference>
<dbReference type="Proteomes" id="UP000293433">
    <property type="component" value="Unassembled WGS sequence"/>
</dbReference>
<name>A0A4Q7LE56_9BURK</name>
<dbReference type="OrthoDB" id="5405677at2"/>
<keyword evidence="1" id="KW-0175">Coiled coil</keyword>
<evidence type="ECO:0000256" key="1">
    <source>
        <dbReference type="SAM" id="Coils"/>
    </source>
</evidence>
<organism evidence="3 4">
    <name type="scientific">Sphaerotilus mobilis</name>
    <dbReference type="NCBI Taxonomy" id="47994"/>
    <lineage>
        <taxon>Bacteria</taxon>
        <taxon>Pseudomonadati</taxon>
        <taxon>Pseudomonadota</taxon>
        <taxon>Betaproteobacteria</taxon>
        <taxon>Burkholderiales</taxon>
        <taxon>Sphaerotilaceae</taxon>
        <taxon>Sphaerotilus</taxon>
    </lineage>
</organism>
<keyword evidence="4" id="KW-1185">Reference proteome</keyword>
<feature type="coiled-coil region" evidence="1">
    <location>
        <begin position="47"/>
        <end position="74"/>
    </location>
</feature>
<gene>
    <name evidence="3" type="ORF">EV685_3422</name>
</gene>
<protein>
    <submittedName>
        <fullName evidence="3">Fimbrial assembly protein PilN</fullName>
    </submittedName>
</protein>
<feature type="transmembrane region" description="Helical" evidence="2">
    <location>
        <begin position="26"/>
        <end position="46"/>
    </location>
</feature>
<dbReference type="InterPro" id="IPR007813">
    <property type="entry name" value="PilN"/>
</dbReference>
<evidence type="ECO:0000313" key="3">
    <source>
        <dbReference type="EMBL" id="RZS52231.1"/>
    </source>
</evidence>
<dbReference type="AlphaFoldDB" id="A0A4Q7LE56"/>
<dbReference type="RefSeq" id="WP_130483223.1">
    <property type="nucleotide sequence ID" value="NZ_SGWV01000011.1"/>
</dbReference>